<proteinExistence type="predicted"/>
<accession>A0A9D7S9X5</accession>
<dbReference type="Proteomes" id="UP000808349">
    <property type="component" value="Unassembled WGS sequence"/>
</dbReference>
<protein>
    <submittedName>
        <fullName evidence="1">Uncharacterized protein</fullName>
    </submittedName>
</protein>
<organism evidence="1 2">
    <name type="scientific">Candidatus Defluviibacterium haderslevense</name>
    <dbReference type="NCBI Taxonomy" id="2981993"/>
    <lineage>
        <taxon>Bacteria</taxon>
        <taxon>Pseudomonadati</taxon>
        <taxon>Bacteroidota</taxon>
        <taxon>Saprospiria</taxon>
        <taxon>Saprospirales</taxon>
        <taxon>Saprospiraceae</taxon>
        <taxon>Candidatus Defluviibacterium</taxon>
    </lineage>
</organism>
<evidence type="ECO:0000313" key="2">
    <source>
        <dbReference type="Proteomes" id="UP000808349"/>
    </source>
</evidence>
<sequence length="447" mass="53507">MNRFDTQEYISPMSGSEQSLFTTVKNYIEYQKFTKYPHNIIPVRIIENNENLNLLDYHEISSDTNFLAQLFRNSINQNQIWYSFHRLNELLDSAQYASFYNENMSYFNSNEDIFISTVVNSFRFHKPFPLASNADSIFIHYADTNITNNLIEYNYFFKNGPWIYDVINLEQKAEWQKLEDERVNEYWANQINEEDSIMNYHDSISTELLKSKCPEAYLAYQDTTLWLDNGQVQVVVGDDGMRFDTFNNDELFNKLNQMNFHNIYDTINSYLDLNSSPTILHLRKIFQLIGDRHIFQNTIPNESQMVFLGNMIDMYVEYIKQDTIPCMRDEATNQIERLWNLAEFKYVDWPLINNEQLNRYFSVAVDFHCTESLLLEMIRRADMYELAGNHDLAFRYIHPIMYIYNFKYIENIGYAIPPRRPFRTLDDSNRWCKEYIIPALKRYNLID</sequence>
<name>A0A9D7S9X5_9BACT</name>
<reference evidence="1 2" key="1">
    <citation type="submission" date="2020-10" db="EMBL/GenBank/DDBJ databases">
        <title>Connecting structure to function with the recovery of over 1000 high-quality activated sludge metagenome-assembled genomes encoding full-length rRNA genes using long-read sequencing.</title>
        <authorList>
            <person name="Singleton C.M."/>
            <person name="Petriglieri F."/>
            <person name="Kristensen J.M."/>
            <person name="Kirkegaard R.H."/>
            <person name="Michaelsen T.Y."/>
            <person name="Andersen M.H."/>
            <person name="Karst S.M."/>
            <person name="Dueholm M.S."/>
            <person name="Nielsen P.H."/>
            <person name="Albertsen M."/>
        </authorList>
    </citation>
    <scope>NUCLEOTIDE SEQUENCE [LARGE SCALE GENOMIC DNA]</scope>
    <source>
        <strain evidence="1">Ribe_18-Q3-R11-54_BAT3C.373</strain>
    </source>
</reference>
<evidence type="ECO:0000313" key="1">
    <source>
        <dbReference type="EMBL" id="MBK9718682.1"/>
    </source>
</evidence>
<dbReference type="EMBL" id="JADKFW010000012">
    <property type="protein sequence ID" value="MBK9718682.1"/>
    <property type="molecule type" value="Genomic_DNA"/>
</dbReference>
<dbReference type="AlphaFoldDB" id="A0A9D7S9X5"/>
<comment type="caution">
    <text evidence="1">The sequence shown here is derived from an EMBL/GenBank/DDBJ whole genome shotgun (WGS) entry which is preliminary data.</text>
</comment>
<gene>
    <name evidence="1" type="ORF">IPO85_14445</name>
</gene>